<organism evidence="1 2">
    <name type="scientific">Actinomadura adrarensis</name>
    <dbReference type="NCBI Taxonomy" id="1819600"/>
    <lineage>
        <taxon>Bacteria</taxon>
        <taxon>Bacillati</taxon>
        <taxon>Actinomycetota</taxon>
        <taxon>Actinomycetes</taxon>
        <taxon>Streptosporangiales</taxon>
        <taxon>Thermomonosporaceae</taxon>
        <taxon>Actinomadura</taxon>
    </lineage>
</organism>
<accession>A0ABW3CRH4</accession>
<protein>
    <submittedName>
        <fullName evidence="1">Uncharacterized protein</fullName>
    </submittedName>
</protein>
<evidence type="ECO:0000313" key="1">
    <source>
        <dbReference type="EMBL" id="MFD0856126.1"/>
    </source>
</evidence>
<dbReference type="EMBL" id="JBHTIR010003970">
    <property type="protein sequence ID" value="MFD0856126.1"/>
    <property type="molecule type" value="Genomic_DNA"/>
</dbReference>
<feature type="non-terminal residue" evidence="1">
    <location>
        <position position="75"/>
    </location>
</feature>
<reference evidence="2" key="1">
    <citation type="journal article" date="2019" name="Int. J. Syst. Evol. Microbiol.">
        <title>The Global Catalogue of Microorganisms (GCM) 10K type strain sequencing project: providing services to taxonomists for standard genome sequencing and annotation.</title>
        <authorList>
            <consortium name="The Broad Institute Genomics Platform"/>
            <consortium name="The Broad Institute Genome Sequencing Center for Infectious Disease"/>
            <person name="Wu L."/>
            <person name="Ma J."/>
        </authorList>
    </citation>
    <scope>NUCLEOTIDE SEQUENCE [LARGE SCALE GENOMIC DNA]</scope>
    <source>
        <strain evidence="2">JCM 31696</strain>
    </source>
</reference>
<name>A0ABW3CRH4_9ACTN</name>
<gene>
    <name evidence="1" type="ORF">ACFQ07_28060</name>
</gene>
<comment type="caution">
    <text evidence="1">The sequence shown here is derived from an EMBL/GenBank/DDBJ whole genome shotgun (WGS) entry which is preliminary data.</text>
</comment>
<sequence length="75" mass="7817">MTVATLEGLSASLKPIALSNVATQFQKILGAQSVLKDMAGLSELSRLASSAFRVVEQERFVGGLAASQAFTKAFG</sequence>
<evidence type="ECO:0000313" key="2">
    <source>
        <dbReference type="Proteomes" id="UP001597083"/>
    </source>
</evidence>
<proteinExistence type="predicted"/>
<dbReference type="Proteomes" id="UP001597083">
    <property type="component" value="Unassembled WGS sequence"/>
</dbReference>
<keyword evidence="2" id="KW-1185">Reference proteome</keyword>